<evidence type="ECO:0000313" key="3">
    <source>
        <dbReference type="Proteomes" id="UP000825935"/>
    </source>
</evidence>
<organism evidence="2 3">
    <name type="scientific">Ceratopteris richardii</name>
    <name type="common">Triangle waterfern</name>
    <dbReference type="NCBI Taxonomy" id="49495"/>
    <lineage>
        <taxon>Eukaryota</taxon>
        <taxon>Viridiplantae</taxon>
        <taxon>Streptophyta</taxon>
        <taxon>Embryophyta</taxon>
        <taxon>Tracheophyta</taxon>
        <taxon>Polypodiopsida</taxon>
        <taxon>Polypodiidae</taxon>
        <taxon>Polypodiales</taxon>
        <taxon>Pteridineae</taxon>
        <taxon>Pteridaceae</taxon>
        <taxon>Parkerioideae</taxon>
        <taxon>Ceratopteris</taxon>
    </lineage>
</organism>
<accession>A0A8T2T979</accession>
<keyword evidence="1" id="KW-0812">Transmembrane</keyword>
<protein>
    <submittedName>
        <fullName evidence="2">Uncharacterized protein</fullName>
    </submittedName>
</protein>
<keyword evidence="1" id="KW-1133">Transmembrane helix</keyword>
<feature type="transmembrane region" description="Helical" evidence="1">
    <location>
        <begin position="20"/>
        <end position="41"/>
    </location>
</feature>
<keyword evidence="3" id="KW-1185">Reference proteome</keyword>
<dbReference type="Proteomes" id="UP000825935">
    <property type="component" value="Chromosome 14"/>
</dbReference>
<dbReference type="EMBL" id="CM035419">
    <property type="protein sequence ID" value="KAH7415509.1"/>
    <property type="molecule type" value="Genomic_DNA"/>
</dbReference>
<proteinExistence type="predicted"/>
<sequence>MTESSNVPNLITGTNSPTFILPHFLTLLHFPFFSLSLSHICSHIHFHAHIQSFTNSHNFFIPSLSIV</sequence>
<evidence type="ECO:0000313" key="2">
    <source>
        <dbReference type="EMBL" id="KAH7415509.1"/>
    </source>
</evidence>
<comment type="caution">
    <text evidence="2">The sequence shown here is derived from an EMBL/GenBank/DDBJ whole genome shotgun (WGS) entry which is preliminary data.</text>
</comment>
<name>A0A8T2T979_CERRI</name>
<reference evidence="2" key="1">
    <citation type="submission" date="2021-08" db="EMBL/GenBank/DDBJ databases">
        <title>WGS assembly of Ceratopteris richardii.</title>
        <authorList>
            <person name="Marchant D.B."/>
            <person name="Chen G."/>
            <person name="Jenkins J."/>
            <person name="Shu S."/>
            <person name="Leebens-Mack J."/>
            <person name="Grimwood J."/>
            <person name="Schmutz J."/>
            <person name="Soltis P."/>
            <person name="Soltis D."/>
            <person name="Chen Z.-H."/>
        </authorList>
    </citation>
    <scope>NUCLEOTIDE SEQUENCE</scope>
    <source>
        <strain evidence="2">Whitten #5841</strain>
        <tissue evidence="2">Leaf</tissue>
    </source>
</reference>
<dbReference type="AlphaFoldDB" id="A0A8T2T979"/>
<evidence type="ECO:0000256" key="1">
    <source>
        <dbReference type="SAM" id="Phobius"/>
    </source>
</evidence>
<gene>
    <name evidence="2" type="ORF">KP509_14G049100</name>
</gene>
<keyword evidence="1" id="KW-0472">Membrane</keyword>